<dbReference type="CDD" id="cd05246">
    <property type="entry name" value="dTDP_GD_SDR_e"/>
    <property type="match status" value="1"/>
</dbReference>
<dbReference type="InterPro" id="IPR036291">
    <property type="entry name" value="NAD(P)-bd_dom_sf"/>
</dbReference>
<evidence type="ECO:0000256" key="4">
    <source>
        <dbReference type="ARBA" id="ARBA00011990"/>
    </source>
</evidence>
<comment type="cofactor">
    <cofactor evidence="2 7">
        <name>NAD(+)</name>
        <dbReference type="ChEBI" id="CHEBI:57540"/>
    </cofactor>
</comment>
<dbReference type="Proteomes" id="UP000319852">
    <property type="component" value="Chromosome"/>
</dbReference>
<gene>
    <name evidence="9" type="primary">rfbB</name>
    <name evidence="9" type="ORF">HG15A2_04120</name>
</gene>
<protein>
    <recommendedName>
        <fullName evidence="4 7">dTDP-glucose 4,6-dehydratase</fullName>
        <ecNumber evidence="4 7">4.2.1.46</ecNumber>
    </recommendedName>
</protein>
<evidence type="ECO:0000256" key="1">
    <source>
        <dbReference type="ARBA" id="ARBA00001539"/>
    </source>
</evidence>
<dbReference type="AlphaFoldDB" id="A0A517MQK2"/>
<evidence type="ECO:0000313" key="9">
    <source>
        <dbReference type="EMBL" id="QDS97152.1"/>
    </source>
</evidence>
<dbReference type="Gene3D" id="3.40.50.720">
    <property type="entry name" value="NAD(P)-binding Rossmann-like Domain"/>
    <property type="match status" value="1"/>
</dbReference>
<reference evidence="9 10" key="1">
    <citation type="submission" date="2019-02" db="EMBL/GenBank/DDBJ databases">
        <title>Deep-cultivation of Planctomycetes and their phenomic and genomic characterization uncovers novel biology.</title>
        <authorList>
            <person name="Wiegand S."/>
            <person name="Jogler M."/>
            <person name="Boedeker C."/>
            <person name="Pinto D."/>
            <person name="Vollmers J."/>
            <person name="Rivas-Marin E."/>
            <person name="Kohn T."/>
            <person name="Peeters S.H."/>
            <person name="Heuer A."/>
            <person name="Rast P."/>
            <person name="Oberbeckmann S."/>
            <person name="Bunk B."/>
            <person name="Jeske O."/>
            <person name="Meyerdierks A."/>
            <person name="Storesund J.E."/>
            <person name="Kallscheuer N."/>
            <person name="Luecker S."/>
            <person name="Lage O.M."/>
            <person name="Pohl T."/>
            <person name="Merkel B.J."/>
            <person name="Hornburger P."/>
            <person name="Mueller R.-W."/>
            <person name="Bruemmer F."/>
            <person name="Labrenz M."/>
            <person name="Spormann A.M."/>
            <person name="Op den Camp H."/>
            <person name="Overmann J."/>
            <person name="Amann R."/>
            <person name="Jetten M.S.M."/>
            <person name="Mascher T."/>
            <person name="Medema M.H."/>
            <person name="Devos D.P."/>
            <person name="Kaster A.-K."/>
            <person name="Ovreas L."/>
            <person name="Rohde M."/>
            <person name="Galperin M.Y."/>
            <person name="Jogler C."/>
        </authorList>
    </citation>
    <scope>NUCLEOTIDE SEQUENCE [LARGE SCALE GENOMIC DNA]</scope>
    <source>
        <strain evidence="9 10">HG15A2</strain>
    </source>
</reference>
<feature type="domain" description="NAD(P)-binding" evidence="8">
    <location>
        <begin position="17"/>
        <end position="330"/>
    </location>
</feature>
<dbReference type="GO" id="GO:0009225">
    <property type="term" value="P:nucleotide-sugar metabolic process"/>
    <property type="evidence" value="ECO:0007669"/>
    <property type="project" value="InterPro"/>
</dbReference>
<evidence type="ECO:0000256" key="7">
    <source>
        <dbReference type="RuleBase" id="RU004473"/>
    </source>
</evidence>
<keyword evidence="6 7" id="KW-0456">Lyase</keyword>
<proteinExistence type="inferred from homology"/>
<dbReference type="KEGG" id="amob:HG15A2_04120"/>
<name>A0A517MQK2_9BACT</name>
<keyword evidence="10" id="KW-1185">Reference proteome</keyword>
<comment type="catalytic activity">
    <reaction evidence="1 7">
        <text>dTDP-alpha-D-glucose = dTDP-4-dehydro-6-deoxy-alpha-D-glucose + H2O</text>
        <dbReference type="Rhea" id="RHEA:17221"/>
        <dbReference type="ChEBI" id="CHEBI:15377"/>
        <dbReference type="ChEBI" id="CHEBI:57477"/>
        <dbReference type="ChEBI" id="CHEBI:57649"/>
        <dbReference type="EC" id="4.2.1.46"/>
    </reaction>
</comment>
<dbReference type="GO" id="GO:0008460">
    <property type="term" value="F:dTDP-glucose 4,6-dehydratase activity"/>
    <property type="evidence" value="ECO:0007669"/>
    <property type="project" value="UniProtKB-EC"/>
</dbReference>
<sequence length="350" mass="38283">MSSGYDGRMADSQSSVMITGGAGFIGSTLVRQWLEHERERVVNFDKLTYAGLPESLEEAAEHPMYTFVHGDVAEPAAVAGTLLEHRPTTILHLAAESHVDRSISEPPLFAQTNVLGTCVLLDAATKYWHSLAGKQREAFRFVLISTDEVFGSAAPGEHFTTSSPLRPSSPYAASKAAAEHFAQSFAHTYGLPLLIVNPTNHYGPRQFPEKLIPKMILAAAAGEPLMLYGDGLHERDWLNVEDGCRGIRAVARRGIPGKRYLLGSGKCLTNREVVNAICDCLDERLGNKESTRLIAAVADRPGHDRRYAVESAAPELQWQPEVPFNEGIVQTVEWYLENTSWIDAATASLG</sequence>
<evidence type="ECO:0000256" key="3">
    <source>
        <dbReference type="ARBA" id="ARBA00008178"/>
    </source>
</evidence>
<dbReference type="PANTHER" id="PTHR43000">
    <property type="entry name" value="DTDP-D-GLUCOSE 4,6-DEHYDRATASE-RELATED"/>
    <property type="match status" value="1"/>
</dbReference>
<dbReference type="Pfam" id="PF16363">
    <property type="entry name" value="GDP_Man_Dehyd"/>
    <property type="match status" value="1"/>
</dbReference>
<evidence type="ECO:0000313" key="10">
    <source>
        <dbReference type="Proteomes" id="UP000319852"/>
    </source>
</evidence>
<dbReference type="InterPro" id="IPR005888">
    <property type="entry name" value="dTDP_Gluc_deHydtase"/>
</dbReference>
<evidence type="ECO:0000256" key="5">
    <source>
        <dbReference type="ARBA" id="ARBA00023027"/>
    </source>
</evidence>
<evidence type="ECO:0000256" key="2">
    <source>
        <dbReference type="ARBA" id="ARBA00001911"/>
    </source>
</evidence>
<dbReference type="SUPFAM" id="SSF51735">
    <property type="entry name" value="NAD(P)-binding Rossmann-fold domains"/>
    <property type="match status" value="1"/>
</dbReference>
<dbReference type="EMBL" id="CP036263">
    <property type="protein sequence ID" value="QDS97152.1"/>
    <property type="molecule type" value="Genomic_DNA"/>
</dbReference>
<dbReference type="InterPro" id="IPR016040">
    <property type="entry name" value="NAD(P)-bd_dom"/>
</dbReference>
<accession>A0A517MQK2</accession>
<dbReference type="Gene3D" id="3.90.25.10">
    <property type="entry name" value="UDP-galactose 4-epimerase, domain 1"/>
    <property type="match status" value="1"/>
</dbReference>
<dbReference type="EC" id="4.2.1.46" evidence="4 7"/>
<evidence type="ECO:0000256" key="6">
    <source>
        <dbReference type="ARBA" id="ARBA00023239"/>
    </source>
</evidence>
<dbReference type="NCBIfam" id="TIGR01181">
    <property type="entry name" value="dTDP_gluc_dehyt"/>
    <property type="match status" value="1"/>
</dbReference>
<evidence type="ECO:0000259" key="8">
    <source>
        <dbReference type="Pfam" id="PF16363"/>
    </source>
</evidence>
<keyword evidence="5" id="KW-0520">NAD</keyword>
<organism evidence="9 10">
    <name type="scientific">Adhaeretor mobilis</name>
    <dbReference type="NCBI Taxonomy" id="1930276"/>
    <lineage>
        <taxon>Bacteria</taxon>
        <taxon>Pseudomonadati</taxon>
        <taxon>Planctomycetota</taxon>
        <taxon>Planctomycetia</taxon>
        <taxon>Pirellulales</taxon>
        <taxon>Lacipirellulaceae</taxon>
        <taxon>Adhaeretor</taxon>
    </lineage>
</organism>
<comment type="similarity">
    <text evidence="3 7">Belongs to the NAD(P)-dependent epimerase/dehydratase family. dTDP-glucose dehydratase subfamily.</text>
</comment>